<keyword evidence="5 7" id="KW-0472">Membrane</keyword>
<evidence type="ECO:0000256" key="5">
    <source>
        <dbReference type="ARBA" id="ARBA00023136"/>
    </source>
</evidence>
<dbReference type="Pfam" id="PF02687">
    <property type="entry name" value="FtsX"/>
    <property type="match status" value="1"/>
</dbReference>
<dbReference type="Proteomes" id="UP000294830">
    <property type="component" value="Unassembled WGS sequence"/>
</dbReference>
<feature type="transmembrane region" description="Helical" evidence="7">
    <location>
        <begin position="340"/>
        <end position="360"/>
    </location>
</feature>
<protein>
    <submittedName>
        <fullName evidence="10">Putative ABC transport system permease protein</fullName>
    </submittedName>
</protein>
<dbReference type="InterPro" id="IPR050250">
    <property type="entry name" value="Macrolide_Exporter_MacB"/>
</dbReference>
<gene>
    <name evidence="10" type="ORF">CLV25_10168</name>
</gene>
<dbReference type="RefSeq" id="WP_131837640.1">
    <property type="nucleotide sequence ID" value="NZ_SLWB01000001.1"/>
</dbReference>
<dbReference type="InterPro" id="IPR003838">
    <property type="entry name" value="ABC3_permease_C"/>
</dbReference>
<evidence type="ECO:0000256" key="7">
    <source>
        <dbReference type="SAM" id="Phobius"/>
    </source>
</evidence>
<comment type="subcellular location">
    <subcellularLocation>
        <location evidence="1">Cell membrane</location>
        <topology evidence="1">Multi-pass membrane protein</topology>
    </subcellularLocation>
</comment>
<dbReference type="PANTHER" id="PTHR30572">
    <property type="entry name" value="MEMBRANE COMPONENT OF TRANSPORTER-RELATED"/>
    <property type="match status" value="1"/>
</dbReference>
<evidence type="ECO:0000256" key="1">
    <source>
        <dbReference type="ARBA" id="ARBA00004651"/>
    </source>
</evidence>
<feature type="domain" description="ABC3 transporter permease C-terminal" evidence="8">
    <location>
        <begin position="290"/>
        <end position="410"/>
    </location>
</feature>
<keyword evidence="3 7" id="KW-0812">Transmembrane</keyword>
<evidence type="ECO:0000256" key="2">
    <source>
        <dbReference type="ARBA" id="ARBA00022475"/>
    </source>
</evidence>
<organism evidence="10 11">
    <name type="scientific">Acetobacteroides hydrogenigenes</name>
    <dbReference type="NCBI Taxonomy" id="979970"/>
    <lineage>
        <taxon>Bacteria</taxon>
        <taxon>Pseudomonadati</taxon>
        <taxon>Bacteroidota</taxon>
        <taxon>Bacteroidia</taxon>
        <taxon>Bacteroidales</taxon>
        <taxon>Rikenellaceae</taxon>
        <taxon>Acetobacteroides</taxon>
    </lineage>
</organism>
<dbReference type="Pfam" id="PF12704">
    <property type="entry name" value="MacB_PCD"/>
    <property type="match status" value="1"/>
</dbReference>
<evidence type="ECO:0000313" key="10">
    <source>
        <dbReference type="EMBL" id="TCN72850.1"/>
    </source>
</evidence>
<keyword evidence="2" id="KW-1003">Cell membrane</keyword>
<evidence type="ECO:0000256" key="4">
    <source>
        <dbReference type="ARBA" id="ARBA00022989"/>
    </source>
</evidence>
<evidence type="ECO:0000259" key="9">
    <source>
        <dbReference type="Pfam" id="PF12704"/>
    </source>
</evidence>
<dbReference type="AlphaFoldDB" id="A0A4R2F6K0"/>
<sequence length="419" mass="46731">MFDLDRWQEIWETITKNKMRSALTAFGVFWGIFMLVVMYGSGNGLRNGVMNGIKSVATNSVFYWTNNTTEPYKGFRKGRSWSMRSKDIEIIKSKIPEVDVVSPMLFGGMRTPKNTIRGEKSGSYRIKGLNPDYVKIDKPEIIYGRYINDIDIQQRRKVVVIGYKVYEDLYKIGEKPVGTTIKVNGIYYTVIGVVKGNSHMNINGPMDQSVLLPYTTMQVAYNMGDQVHVLAITSKPSTNVSSLEDRIKNIIKKEHDISPTDPEAVSGFNLERQFKMFANLFLGIKVLILIVGLGTLFAGVVGVSNIMMVTIRERTQEIGVRRALGATPFNILSQIMMESLVLTLIAGIAGMSFGVFILNIVDNIISSGSSDEMFFMNPQISLDLAIFATLVLVISGLFAGMIPARKALRIKAIDALRDE</sequence>
<keyword evidence="11" id="KW-1185">Reference proteome</keyword>
<evidence type="ECO:0000256" key="3">
    <source>
        <dbReference type="ARBA" id="ARBA00022692"/>
    </source>
</evidence>
<proteinExistence type="inferred from homology"/>
<accession>A0A4R2F6K0</accession>
<feature type="transmembrane region" description="Helical" evidence="7">
    <location>
        <begin position="380"/>
        <end position="402"/>
    </location>
</feature>
<evidence type="ECO:0000313" key="11">
    <source>
        <dbReference type="Proteomes" id="UP000294830"/>
    </source>
</evidence>
<evidence type="ECO:0000259" key="8">
    <source>
        <dbReference type="Pfam" id="PF02687"/>
    </source>
</evidence>
<dbReference type="GO" id="GO:0022857">
    <property type="term" value="F:transmembrane transporter activity"/>
    <property type="evidence" value="ECO:0007669"/>
    <property type="project" value="TreeGrafter"/>
</dbReference>
<comment type="caution">
    <text evidence="10">The sequence shown here is derived from an EMBL/GenBank/DDBJ whole genome shotgun (WGS) entry which is preliminary data.</text>
</comment>
<feature type="transmembrane region" description="Helical" evidence="7">
    <location>
        <begin position="280"/>
        <end position="304"/>
    </location>
</feature>
<feature type="domain" description="MacB-like periplasmic core" evidence="9">
    <location>
        <begin position="21"/>
        <end position="249"/>
    </location>
</feature>
<dbReference type="PANTHER" id="PTHR30572:SF4">
    <property type="entry name" value="ABC TRANSPORTER PERMEASE YTRF"/>
    <property type="match status" value="1"/>
</dbReference>
<keyword evidence="4 7" id="KW-1133">Transmembrane helix</keyword>
<feature type="transmembrane region" description="Helical" evidence="7">
    <location>
        <begin position="21"/>
        <end position="40"/>
    </location>
</feature>
<comment type="similarity">
    <text evidence="6">Belongs to the ABC-4 integral membrane protein family.</text>
</comment>
<dbReference type="InterPro" id="IPR025857">
    <property type="entry name" value="MacB_PCD"/>
</dbReference>
<dbReference type="EMBL" id="SLWB01000001">
    <property type="protein sequence ID" value="TCN72850.1"/>
    <property type="molecule type" value="Genomic_DNA"/>
</dbReference>
<dbReference type="GO" id="GO:0005886">
    <property type="term" value="C:plasma membrane"/>
    <property type="evidence" value="ECO:0007669"/>
    <property type="project" value="UniProtKB-SubCell"/>
</dbReference>
<dbReference type="OrthoDB" id="9770036at2"/>
<reference evidence="10 11" key="1">
    <citation type="submission" date="2019-03" db="EMBL/GenBank/DDBJ databases">
        <title>Genomic Encyclopedia of Archaeal and Bacterial Type Strains, Phase II (KMG-II): from individual species to whole genera.</title>
        <authorList>
            <person name="Goeker M."/>
        </authorList>
    </citation>
    <scope>NUCLEOTIDE SEQUENCE [LARGE SCALE GENOMIC DNA]</scope>
    <source>
        <strain evidence="10 11">RL-C</strain>
    </source>
</reference>
<evidence type="ECO:0000256" key="6">
    <source>
        <dbReference type="ARBA" id="ARBA00038076"/>
    </source>
</evidence>
<name>A0A4R2F6K0_9BACT</name>